<accession>A0A834LQS3</accession>
<dbReference type="OrthoDB" id="627829at2759"/>
<evidence type="ECO:0000256" key="1">
    <source>
        <dbReference type="ARBA" id="ARBA00004123"/>
    </source>
</evidence>
<dbReference type="EMBL" id="WJXA01000003">
    <property type="protein sequence ID" value="KAF7148990.1"/>
    <property type="molecule type" value="Genomic_DNA"/>
</dbReference>
<feature type="domain" description="Fe2OG dioxygenase" evidence="11">
    <location>
        <begin position="218"/>
        <end position="321"/>
    </location>
</feature>
<dbReference type="InterPro" id="IPR044861">
    <property type="entry name" value="IPNS-like_FE2OG_OXY"/>
</dbReference>
<dbReference type="FunFam" id="2.60.120.330:FF:000015">
    <property type="entry name" value="Protein DMR6-LIKE OXYGENASE 1"/>
    <property type="match status" value="1"/>
</dbReference>
<keyword evidence="7" id="KW-0539">Nucleus</keyword>
<evidence type="ECO:0000313" key="12">
    <source>
        <dbReference type="EMBL" id="KAF7148990.1"/>
    </source>
</evidence>
<dbReference type="GO" id="GO:0005634">
    <property type="term" value="C:nucleus"/>
    <property type="evidence" value="ECO:0007669"/>
    <property type="project" value="UniProtKB-SubCell"/>
</dbReference>
<comment type="caution">
    <text evidence="12">The sequence shown here is derived from an EMBL/GenBank/DDBJ whole genome shotgun (WGS) entry which is preliminary data.</text>
</comment>
<evidence type="ECO:0000256" key="7">
    <source>
        <dbReference type="ARBA" id="ARBA00023242"/>
    </source>
</evidence>
<evidence type="ECO:0000256" key="8">
    <source>
        <dbReference type="ARBA" id="ARBA00059922"/>
    </source>
</evidence>
<evidence type="ECO:0000256" key="9">
    <source>
        <dbReference type="RuleBase" id="RU003682"/>
    </source>
</evidence>
<keyword evidence="6 9" id="KW-0408">Iron</keyword>
<evidence type="ECO:0000256" key="6">
    <source>
        <dbReference type="ARBA" id="ARBA00023004"/>
    </source>
</evidence>
<evidence type="ECO:0000256" key="2">
    <source>
        <dbReference type="ARBA" id="ARBA00004496"/>
    </source>
</evidence>
<dbReference type="SUPFAM" id="SSF51197">
    <property type="entry name" value="Clavaminate synthase-like"/>
    <property type="match status" value="1"/>
</dbReference>
<evidence type="ECO:0000256" key="4">
    <source>
        <dbReference type="ARBA" id="ARBA00022490"/>
    </source>
</evidence>
<evidence type="ECO:0000256" key="10">
    <source>
        <dbReference type="SAM" id="SignalP"/>
    </source>
</evidence>
<keyword evidence="5 9" id="KW-0479">Metal-binding</keyword>
<reference evidence="12" key="1">
    <citation type="submission" date="2019-11" db="EMBL/GenBank/DDBJ databases">
        <authorList>
            <person name="Liu Y."/>
            <person name="Hou J."/>
            <person name="Li T.-Q."/>
            <person name="Guan C.-H."/>
            <person name="Wu X."/>
            <person name="Wu H.-Z."/>
            <person name="Ling F."/>
            <person name="Zhang R."/>
            <person name="Shi X.-G."/>
            <person name="Ren J.-P."/>
            <person name="Chen E.-F."/>
            <person name="Sun J.-M."/>
        </authorList>
    </citation>
    <scope>NUCLEOTIDE SEQUENCE</scope>
    <source>
        <strain evidence="12">Adult_tree_wgs_1</strain>
        <tissue evidence="12">Leaves</tissue>
    </source>
</reference>
<dbReference type="AlphaFoldDB" id="A0A834LQS3"/>
<organism evidence="12 13">
    <name type="scientific">Rhododendron simsii</name>
    <name type="common">Sims's rhododendron</name>
    <dbReference type="NCBI Taxonomy" id="118357"/>
    <lineage>
        <taxon>Eukaryota</taxon>
        <taxon>Viridiplantae</taxon>
        <taxon>Streptophyta</taxon>
        <taxon>Embryophyta</taxon>
        <taxon>Tracheophyta</taxon>
        <taxon>Spermatophyta</taxon>
        <taxon>Magnoliopsida</taxon>
        <taxon>eudicotyledons</taxon>
        <taxon>Gunneridae</taxon>
        <taxon>Pentapetalae</taxon>
        <taxon>asterids</taxon>
        <taxon>Ericales</taxon>
        <taxon>Ericaceae</taxon>
        <taxon>Ericoideae</taxon>
        <taxon>Rhodoreae</taxon>
        <taxon>Rhododendron</taxon>
    </lineage>
</organism>
<dbReference type="GO" id="GO:0005737">
    <property type="term" value="C:cytoplasm"/>
    <property type="evidence" value="ECO:0007669"/>
    <property type="project" value="UniProtKB-SubCell"/>
</dbReference>
<feature type="signal peptide" evidence="10">
    <location>
        <begin position="1"/>
        <end position="27"/>
    </location>
</feature>
<keyword evidence="10" id="KW-0732">Signal</keyword>
<dbReference type="PROSITE" id="PS51471">
    <property type="entry name" value="FE2OG_OXY"/>
    <property type="match status" value="1"/>
</dbReference>
<evidence type="ECO:0000313" key="13">
    <source>
        <dbReference type="Proteomes" id="UP000626092"/>
    </source>
</evidence>
<keyword evidence="4" id="KW-0963">Cytoplasm</keyword>
<sequence>MIPTQTACFETINLFLVLAVHMEGGESSSSFPMGESAQERGLSHVPEYYAIPTSHRPSLNPETAHVPIIDLVGFRDSSSRRPVTVNDIGNACRRYGFFQIVNHGIDQFVLDGALSSAFDFFSLPTEEKSKLMSNDVHNPVRYTTSLKDGVDKTQFWRAFLKHYAYPLEDWVKSWPENPPAYREHMGRYAAEVRKLALEIMEAITVSLGIGPKYLSNKMEEGMQVMALNCYPPCPQPGLALGVPPHSDHSCLTILLQSTTGLEILDTEDGKWRAVPELKGTLQVLVGDHVEVLSNGRYKSVVHRATLHKERTRISIASLHSLGMDEKMETAKELVDEEHPKGYKESSFRDFLNLLAKNATIAEGKGFIETLKIQY</sequence>
<dbReference type="InterPro" id="IPR026992">
    <property type="entry name" value="DIOX_N"/>
</dbReference>
<dbReference type="GO" id="GO:0016705">
    <property type="term" value="F:oxidoreductase activity, acting on paired donors, with incorporation or reduction of molecular oxygen"/>
    <property type="evidence" value="ECO:0007669"/>
    <property type="project" value="UniProtKB-ARBA"/>
</dbReference>
<dbReference type="InterPro" id="IPR050295">
    <property type="entry name" value="Plant_2OG-oxidoreductases"/>
</dbReference>
<comment type="similarity">
    <text evidence="3 9">Belongs to the iron/ascorbate-dependent oxidoreductase family.</text>
</comment>
<dbReference type="Gene3D" id="2.60.120.330">
    <property type="entry name" value="B-lactam Antibiotic, Isopenicillin N Synthase, Chain"/>
    <property type="match status" value="1"/>
</dbReference>
<dbReference type="GO" id="GO:0046872">
    <property type="term" value="F:metal ion binding"/>
    <property type="evidence" value="ECO:0007669"/>
    <property type="project" value="UniProtKB-KW"/>
</dbReference>
<feature type="chain" id="PRO_5032966306" description="Fe2OG dioxygenase domain-containing protein" evidence="10">
    <location>
        <begin position="28"/>
        <end position="374"/>
    </location>
</feature>
<dbReference type="PANTHER" id="PTHR47991">
    <property type="entry name" value="OXOGLUTARATE/IRON-DEPENDENT DIOXYGENASE"/>
    <property type="match status" value="1"/>
</dbReference>
<dbReference type="Proteomes" id="UP000626092">
    <property type="component" value="Unassembled WGS sequence"/>
</dbReference>
<dbReference type="InterPro" id="IPR027443">
    <property type="entry name" value="IPNS-like_sf"/>
</dbReference>
<keyword evidence="13" id="KW-1185">Reference proteome</keyword>
<comment type="subcellular location">
    <subcellularLocation>
        <location evidence="2">Cytoplasm</location>
    </subcellularLocation>
    <subcellularLocation>
        <location evidence="1">Nucleus</location>
    </subcellularLocation>
</comment>
<keyword evidence="9" id="KW-0560">Oxidoreductase</keyword>
<evidence type="ECO:0000256" key="3">
    <source>
        <dbReference type="ARBA" id="ARBA00008056"/>
    </source>
</evidence>
<dbReference type="Pfam" id="PF03171">
    <property type="entry name" value="2OG-FeII_Oxy"/>
    <property type="match status" value="1"/>
</dbReference>
<comment type="function">
    <text evidence="8">Involved in the regulation of shoot development and salicylic acid (SA) homeostasis.</text>
</comment>
<evidence type="ECO:0000256" key="5">
    <source>
        <dbReference type="ARBA" id="ARBA00022723"/>
    </source>
</evidence>
<dbReference type="InterPro" id="IPR005123">
    <property type="entry name" value="Oxoglu/Fe-dep_dioxygenase_dom"/>
</dbReference>
<proteinExistence type="inferred from homology"/>
<dbReference type="Pfam" id="PF14226">
    <property type="entry name" value="DIOX_N"/>
    <property type="match status" value="1"/>
</dbReference>
<gene>
    <name evidence="12" type="ORF">RHSIM_Rhsim03G0160400</name>
</gene>
<name>A0A834LQS3_RHOSS</name>
<protein>
    <recommendedName>
        <fullName evidence="11">Fe2OG dioxygenase domain-containing protein</fullName>
    </recommendedName>
</protein>
<evidence type="ECO:0000259" key="11">
    <source>
        <dbReference type="PROSITE" id="PS51471"/>
    </source>
</evidence>